<protein>
    <recommendedName>
        <fullName evidence="4">Lipoprotein</fullName>
    </recommendedName>
</protein>
<dbReference type="Proteomes" id="UP000031202">
    <property type="component" value="Unassembled WGS sequence"/>
</dbReference>
<proteinExistence type="predicted"/>
<comment type="caution">
    <text evidence="2">The sequence shown here is derived from an EMBL/GenBank/DDBJ whole genome shotgun (WGS) entry which is preliminary data.</text>
</comment>
<feature type="signal peptide" evidence="1">
    <location>
        <begin position="1"/>
        <end position="22"/>
    </location>
</feature>
<evidence type="ECO:0000256" key="1">
    <source>
        <dbReference type="SAM" id="SignalP"/>
    </source>
</evidence>
<evidence type="ECO:0000313" key="2">
    <source>
        <dbReference type="EMBL" id="KIC58515.1"/>
    </source>
</evidence>
<gene>
    <name evidence="2" type="ORF">RM52_05635</name>
</gene>
<organism evidence="2 3">
    <name type="scientific">Microbacterium hominis</name>
    <dbReference type="NCBI Taxonomy" id="162426"/>
    <lineage>
        <taxon>Bacteria</taxon>
        <taxon>Bacillati</taxon>
        <taxon>Actinomycetota</taxon>
        <taxon>Actinomycetes</taxon>
        <taxon>Micrococcales</taxon>
        <taxon>Microbacteriaceae</taxon>
        <taxon>Microbacterium</taxon>
    </lineage>
</organism>
<dbReference type="EMBL" id="JWSZ01000007">
    <property type="protein sequence ID" value="KIC58515.1"/>
    <property type="molecule type" value="Genomic_DNA"/>
</dbReference>
<evidence type="ECO:0000313" key="3">
    <source>
        <dbReference type="Proteomes" id="UP000031202"/>
    </source>
</evidence>
<accession>A0A0B4D2M8</accession>
<dbReference type="AlphaFoldDB" id="A0A0B4D2M8"/>
<reference evidence="2 3" key="1">
    <citation type="submission" date="2014-12" db="EMBL/GenBank/DDBJ databases">
        <title>Genome sequencing of Microbacterium hominis TPW29.</title>
        <authorList>
            <person name="Tan P.W."/>
            <person name="Chan K.-G."/>
        </authorList>
    </citation>
    <scope>NUCLEOTIDE SEQUENCE [LARGE SCALE GENOMIC DNA]</scope>
    <source>
        <strain evidence="2 3">TPW29</strain>
    </source>
</reference>
<sequence>MLTATTRIGRIAAILLTVTAMAGLVGCAPDGGAGPTPSGGDTQTTSQACETVRASIQDAADQVQRLDAGDPSAAVSAFTEVAARLDDAARAVGNRSIADLLPPLRSGFTTASADLSAIAGGDLSRLESLQSAAAQIQSALSAFAAACPAS</sequence>
<name>A0A0B4D2M8_9MICO</name>
<evidence type="ECO:0008006" key="4">
    <source>
        <dbReference type="Google" id="ProtNLM"/>
    </source>
</evidence>
<feature type="chain" id="PRO_5039221864" description="Lipoprotein" evidence="1">
    <location>
        <begin position="23"/>
        <end position="150"/>
    </location>
</feature>
<keyword evidence="1" id="KW-0732">Signal</keyword>
<dbReference type="PROSITE" id="PS51257">
    <property type="entry name" value="PROKAR_LIPOPROTEIN"/>
    <property type="match status" value="1"/>
</dbReference>